<dbReference type="Pfam" id="PF13470">
    <property type="entry name" value="PIN_3"/>
    <property type="match status" value="1"/>
</dbReference>
<evidence type="ECO:0000256" key="1">
    <source>
        <dbReference type="ARBA" id="ARBA00022722"/>
    </source>
</evidence>
<evidence type="ECO:0000256" key="2">
    <source>
        <dbReference type="ARBA" id="ARBA00022723"/>
    </source>
</evidence>
<keyword evidence="1" id="KW-0540">Nuclease</keyword>
<dbReference type="RefSeq" id="WP_111870241.1">
    <property type="nucleotide sequence ID" value="NZ_QLYX01000012.1"/>
</dbReference>
<name>A0A365H0M0_9ACTN</name>
<protein>
    <recommendedName>
        <fullName evidence="5">PIN domain-containing protein</fullName>
    </recommendedName>
</protein>
<dbReference type="GO" id="GO:0004518">
    <property type="term" value="F:nuclease activity"/>
    <property type="evidence" value="ECO:0007669"/>
    <property type="project" value="UniProtKB-KW"/>
</dbReference>
<dbReference type="OrthoDB" id="3436442at2"/>
<sequence>MSVPIVYDVNVLVTAAASGNSPFRSWPSPPPTSGNASADCVGVANDAAEFSLWLSPHILSNTDRVLSQLFKWEQDRVDAYLAALDAIVEQSGGEVIDPPRTVHDCPDHEDNLVLDLAAEVGALLVVSNDADLISMSPWRGTPIVTPEVFRQKVDGMRRHTRRTR</sequence>
<dbReference type="AlphaFoldDB" id="A0A365H0M0"/>
<dbReference type="InterPro" id="IPR002716">
    <property type="entry name" value="PIN_dom"/>
</dbReference>
<evidence type="ECO:0000313" key="6">
    <source>
        <dbReference type="EMBL" id="RAY12634.1"/>
    </source>
</evidence>
<dbReference type="Proteomes" id="UP000251891">
    <property type="component" value="Unassembled WGS sequence"/>
</dbReference>
<keyword evidence="2" id="KW-0479">Metal-binding</keyword>
<keyword evidence="7" id="KW-1185">Reference proteome</keyword>
<dbReference type="EMBL" id="QLYX01000012">
    <property type="protein sequence ID" value="RAY12634.1"/>
    <property type="molecule type" value="Genomic_DNA"/>
</dbReference>
<keyword evidence="3" id="KW-0378">Hydrolase</keyword>
<gene>
    <name evidence="6" type="ORF">DPM19_23860</name>
</gene>
<evidence type="ECO:0000313" key="7">
    <source>
        <dbReference type="Proteomes" id="UP000251891"/>
    </source>
</evidence>
<evidence type="ECO:0000256" key="4">
    <source>
        <dbReference type="ARBA" id="ARBA00022842"/>
    </source>
</evidence>
<feature type="domain" description="PIN" evidence="5">
    <location>
        <begin position="5"/>
        <end position="130"/>
    </location>
</feature>
<dbReference type="GO" id="GO:0046872">
    <property type="term" value="F:metal ion binding"/>
    <property type="evidence" value="ECO:0007669"/>
    <property type="project" value="UniProtKB-KW"/>
</dbReference>
<organism evidence="6 7">
    <name type="scientific">Actinomadura craniellae</name>
    <dbReference type="NCBI Taxonomy" id="2231787"/>
    <lineage>
        <taxon>Bacteria</taxon>
        <taxon>Bacillati</taxon>
        <taxon>Actinomycetota</taxon>
        <taxon>Actinomycetes</taxon>
        <taxon>Streptosporangiales</taxon>
        <taxon>Thermomonosporaceae</taxon>
        <taxon>Actinomadura</taxon>
    </lineage>
</organism>
<reference evidence="6 7" key="1">
    <citation type="submission" date="2018-06" db="EMBL/GenBank/DDBJ databases">
        <title>Actinomadura craniellae sp. nov. isolated from marine sponge Craniella sp.</title>
        <authorList>
            <person name="Li L."/>
            <person name="Xu Q.H."/>
            <person name="Lin H.W."/>
            <person name="Lu Y.H."/>
        </authorList>
    </citation>
    <scope>NUCLEOTIDE SEQUENCE [LARGE SCALE GENOMIC DNA]</scope>
    <source>
        <strain evidence="6 7">LHW63021</strain>
    </source>
</reference>
<accession>A0A365H0M0</accession>
<comment type="caution">
    <text evidence="6">The sequence shown here is derived from an EMBL/GenBank/DDBJ whole genome shotgun (WGS) entry which is preliminary data.</text>
</comment>
<keyword evidence="4" id="KW-0460">Magnesium</keyword>
<evidence type="ECO:0000256" key="3">
    <source>
        <dbReference type="ARBA" id="ARBA00022801"/>
    </source>
</evidence>
<evidence type="ECO:0000259" key="5">
    <source>
        <dbReference type="Pfam" id="PF13470"/>
    </source>
</evidence>
<proteinExistence type="predicted"/>
<dbReference type="GO" id="GO:0016787">
    <property type="term" value="F:hydrolase activity"/>
    <property type="evidence" value="ECO:0007669"/>
    <property type="project" value="UniProtKB-KW"/>
</dbReference>